<name>A0A9N9E7P2_9GLOM</name>
<proteinExistence type="predicted"/>
<dbReference type="OrthoDB" id="6724787at2759"/>
<gene>
    <name evidence="1" type="ORF">PBRASI_LOCUS10810</name>
</gene>
<organism evidence="1 2">
    <name type="scientific">Paraglomus brasilianum</name>
    <dbReference type="NCBI Taxonomy" id="144538"/>
    <lineage>
        <taxon>Eukaryota</taxon>
        <taxon>Fungi</taxon>
        <taxon>Fungi incertae sedis</taxon>
        <taxon>Mucoromycota</taxon>
        <taxon>Glomeromycotina</taxon>
        <taxon>Glomeromycetes</taxon>
        <taxon>Paraglomerales</taxon>
        <taxon>Paraglomeraceae</taxon>
        <taxon>Paraglomus</taxon>
    </lineage>
</organism>
<evidence type="ECO:0000313" key="2">
    <source>
        <dbReference type="Proteomes" id="UP000789739"/>
    </source>
</evidence>
<dbReference type="AlphaFoldDB" id="A0A9N9E7P2"/>
<accession>A0A9N9E7P2</accession>
<keyword evidence="2" id="KW-1185">Reference proteome</keyword>
<reference evidence="1" key="1">
    <citation type="submission" date="2021-06" db="EMBL/GenBank/DDBJ databases">
        <authorList>
            <person name="Kallberg Y."/>
            <person name="Tangrot J."/>
            <person name="Rosling A."/>
        </authorList>
    </citation>
    <scope>NUCLEOTIDE SEQUENCE</scope>
    <source>
        <strain evidence="1">BR232B</strain>
    </source>
</reference>
<sequence>MKVLSSLGILDEEELPEETIMQSVEGSNEGEANIVDVSSMSAEVDDQINQTINESDVEDDGINIIQNVEDEMNGEIDDSGDNSGELEHRVDEARRDHTILRELAIQQVQRNANLMENLAHKRNKKRQLVFGIGESVRILIPRIDRTGIDQRSLPCKVLEVLEGGFYRLGCAHGVLNSCYQPCNMESISGNFTELDNIPNNRISLTEAARLQSSAVIQGS</sequence>
<comment type="caution">
    <text evidence="1">The sequence shown here is derived from an EMBL/GenBank/DDBJ whole genome shotgun (WGS) entry which is preliminary data.</text>
</comment>
<dbReference type="EMBL" id="CAJVPI010003727">
    <property type="protein sequence ID" value="CAG8661535.1"/>
    <property type="molecule type" value="Genomic_DNA"/>
</dbReference>
<evidence type="ECO:0000313" key="1">
    <source>
        <dbReference type="EMBL" id="CAG8661535.1"/>
    </source>
</evidence>
<dbReference type="Proteomes" id="UP000789739">
    <property type="component" value="Unassembled WGS sequence"/>
</dbReference>
<protein>
    <submittedName>
        <fullName evidence="1">3800_t:CDS:1</fullName>
    </submittedName>
</protein>
<feature type="non-terminal residue" evidence="1">
    <location>
        <position position="219"/>
    </location>
</feature>